<dbReference type="OrthoDB" id="9802264at2"/>
<evidence type="ECO:0000256" key="1">
    <source>
        <dbReference type="ARBA" id="ARBA00022448"/>
    </source>
</evidence>
<dbReference type="SMART" id="SM00382">
    <property type="entry name" value="AAA"/>
    <property type="match status" value="1"/>
</dbReference>
<dbReference type="KEGG" id="ctae:BGI42_10740"/>
<dbReference type="EMBL" id="CP017253">
    <property type="protein sequence ID" value="AOR24177.1"/>
    <property type="molecule type" value="Genomic_DNA"/>
</dbReference>
<dbReference type="CDD" id="cd03255">
    <property type="entry name" value="ABC_MJ0796_LolCDE_FtsE"/>
    <property type="match status" value="1"/>
</dbReference>
<dbReference type="RefSeq" id="WP_069680314.1">
    <property type="nucleotide sequence ID" value="NZ_CP017253.2"/>
</dbReference>
<dbReference type="InterPro" id="IPR003593">
    <property type="entry name" value="AAA+_ATPase"/>
</dbReference>
<dbReference type="InterPro" id="IPR017871">
    <property type="entry name" value="ABC_transporter-like_CS"/>
</dbReference>
<keyword evidence="3 5" id="KW-0067">ATP-binding</keyword>
<dbReference type="GO" id="GO:0022857">
    <property type="term" value="F:transmembrane transporter activity"/>
    <property type="evidence" value="ECO:0007669"/>
    <property type="project" value="TreeGrafter"/>
</dbReference>
<sequence length="245" mass="27256">MSDNIIEMNDIVKSFYIGTENQLDILKNIDISVKKGEFVSIVGASGSGKSTLMNIIGALDRPTSGNYILDNTNINDISDNGLSEIRNKKIGFVFQTFNLIPRSTALKNVELPMLYAGVDKKTRIERAKKLLELVGMEERVNHLPSELSGGQKQRVAIARALVNDPSIILADEPTGALDSETGRLVMDLFHKVHETEGKTIVFITHNYELALETERIITLKDGKIVSNEYNKNYSKKFPDGEKLCL</sequence>
<dbReference type="AlphaFoldDB" id="A0A1D7XLN1"/>
<evidence type="ECO:0000313" key="5">
    <source>
        <dbReference type="EMBL" id="AOR24177.1"/>
    </source>
</evidence>
<dbReference type="PANTHER" id="PTHR24220:SF692">
    <property type="entry name" value="ABC TRANSPORTER DOMAIN-CONTAINING PROTEIN"/>
    <property type="match status" value="1"/>
</dbReference>
<dbReference type="InterPro" id="IPR027417">
    <property type="entry name" value="P-loop_NTPase"/>
</dbReference>
<dbReference type="Gene3D" id="3.40.50.300">
    <property type="entry name" value="P-loop containing nucleotide triphosphate hydrolases"/>
    <property type="match status" value="1"/>
</dbReference>
<dbReference type="SUPFAM" id="SSF52540">
    <property type="entry name" value="P-loop containing nucleoside triphosphate hydrolases"/>
    <property type="match status" value="1"/>
</dbReference>
<dbReference type="PANTHER" id="PTHR24220">
    <property type="entry name" value="IMPORT ATP-BINDING PROTEIN"/>
    <property type="match status" value="1"/>
</dbReference>
<dbReference type="PROSITE" id="PS50893">
    <property type="entry name" value="ABC_TRANSPORTER_2"/>
    <property type="match status" value="1"/>
</dbReference>
<dbReference type="InterPro" id="IPR015854">
    <property type="entry name" value="ABC_transpr_LolD-like"/>
</dbReference>
<feature type="domain" description="ABC transporter" evidence="4">
    <location>
        <begin position="6"/>
        <end position="245"/>
    </location>
</feature>
<proteinExistence type="predicted"/>
<protein>
    <submittedName>
        <fullName evidence="5">ABC transporter ATP-binding protein</fullName>
    </submittedName>
</protein>
<dbReference type="GO" id="GO:0005886">
    <property type="term" value="C:plasma membrane"/>
    <property type="evidence" value="ECO:0007669"/>
    <property type="project" value="TreeGrafter"/>
</dbReference>
<keyword evidence="1" id="KW-0813">Transport</keyword>
<dbReference type="PROSITE" id="PS00211">
    <property type="entry name" value="ABC_TRANSPORTER_1"/>
    <property type="match status" value="1"/>
</dbReference>
<gene>
    <name evidence="5" type="ORF">BGI42_10740</name>
</gene>
<evidence type="ECO:0000256" key="3">
    <source>
        <dbReference type="ARBA" id="ARBA00022840"/>
    </source>
</evidence>
<dbReference type="GO" id="GO:0005524">
    <property type="term" value="F:ATP binding"/>
    <property type="evidence" value="ECO:0007669"/>
    <property type="project" value="UniProtKB-KW"/>
</dbReference>
<evidence type="ECO:0000256" key="2">
    <source>
        <dbReference type="ARBA" id="ARBA00022741"/>
    </source>
</evidence>
<evidence type="ECO:0000313" key="6">
    <source>
        <dbReference type="Proteomes" id="UP000094652"/>
    </source>
</evidence>
<reference evidence="6" key="1">
    <citation type="submission" date="2016-09" db="EMBL/GenBank/DDBJ databases">
        <title>Genomics of Clostridium taeniosporum, an organism which forms endospores with ribbon-like appendages.</title>
        <authorList>
            <person name="Walker J.R."/>
        </authorList>
    </citation>
    <scope>NUCLEOTIDE SEQUENCE [LARGE SCALE GENOMIC DNA]</scope>
    <source>
        <strain evidence="6">1/k</strain>
    </source>
</reference>
<dbReference type="InterPro" id="IPR017911">
    <property type="entry name" value="MacB-like_ATP-bd"/>
</dbReference>
<dbReference type="GO" id="GO:0098796">
    <property type="term" value="C:membrane protein complex"/>
    <property type="evidence" value="ECO:0007669"/>
    <property type="project" value="UniProtKB-ARBA"/>
</dbReference>
<keyword evidence="2" id="KW-0547">Nucleotide-binding</keyword>
<accession>A0A1D7XLN1</accession>
<dbReference type="GO" id="GO:0016887">
    <property type="term" value="F:ATP hydrolysis activity"/>
    <property type="evidence" value="ECO:0007669"/>
    <property type="project" value="InterPro"/>
</dbReference>
<dbReference type="Pfam" id="PF00005">
    <property type="entry name" value="ABC_tran"/>
    <property type="match status" value="1"/>
</dbReference>
<dbReference type="STRING" id="394958.BGI42_10740"/>
<dbReference type="InterPro" id="IPR003439">
    <property type="entry name" value="ABC_transporter-like_ATP-bd"/>
</dbReference>
<keyword evidence="6" id="KW-1185">Reference proteome</keyword>
<dbReference type="FunFam" id="3.40.50.300:FF:000032">
    <property type="entry name" value="Export ABC transporter ATP-binding protein"/>
    <property type="match status" value="1"/>
</dbReference>
<organism evidence="5 6">
    <name type="scientific">Clostridium taeniosporum</name>
    <dbReference type="NCBI Taxonomy" id="394958"/>
    <lineage>
        <taxon>Bacteria</taxon>
        <taxon>Bacillati</taxon>
        <taxon>Bacillota</taxon>
        <taxon>Clostridia</taxon>
        <taxon>Eubacteriales</taxon>
        <taxon>Clostridiaceae</taxon>
        <taxon>Clostridium</taxon>
    </lineage>
</organism>
<dbReference type="Proteomes" id="UP000094652">
    <property type="component" value="Chromosome"/>
</dbReference>
<name>A0A1D7XLN1_9CLOT</name>
<evidence type="ECO:0000259" key="4">
    <source>
        <dbReference type="PROSITE" id="PS50893"/>
    </source>
</evidence>